<name>A0AAD3D453_9STRA</name>
<dbReference type="Proteomes" id="UP001054902">
    <property type="component" value="Unassembled WGS sequence"/>
</dbReference>
<evidence type="ECO:0000256" key="1">
    <source>
        <dbReference type="SAM" id="Phobius"/>
    </source>
</evidence>
<gene>
    <name evidence="2" type="ORF">CTEN210_12831</name>
</gene>
<keyword evidence="1" id="KW-0812">Transmembrane</keyword>
<accession>A0AAD3D453</accession>
<sequence length="141" mass="16693">MCESQRVSYHKCKLSAESIEVTYNSDTKEIELFDATMFKNTSLGIPQTYNAKYCKCADDPHNEEQRYYCLIQNDENSCSVPSSWTQRIQEQKRFTHVSCYKSSFMDRFIKAIWMPVFFFNMLLVAVSPEINKNRRPIRCLR</sequence>
<keyword evidence="1" id="KW-1133">Transmembrane helix</keyword>
<keyword evidence="3" id="KW-1185">Reference proteome</keyword>
<organism evidence="2 3">
    <name type="scientific">Chaetoceros tenuissimus</name>
    <dbReference type="NCBI Taxonomy" id="426638"/>
    <lineage>
        <taxon>Eukaryota</taxon>
        <taxon>Sar</taxon>
        <taxon>Stramenopiles</taxon>
        <taxon>Ochrophyta</taxon>
        <taxon>Bacillariophyta</taxon>
        <taxon>Coscinodiscophyceae</taxon>
        <taxon>Chaetocerotophycidae</taxon>
        <taxon>Chaetocerotales</taxon>
        <taxon>Chaetocerotaceae</taxon>
        <taxon>Chaetoceros</taxon>
    </lineage>
</organism>
<dbReference type="EMBL" id="BLLK01000051">
    <property type="protein sequence ID" value="GFH56355.1"/>
    <property type="molecule type" value="Genomic_DNA"/>
</dbReference>
<reference evidence="2 3" key="1">
    <citation type="journal article" date="2021" name="Sci. Rep.">
        <title>The genome of the diatom Chaetoceros tenuissimus carries an ancient integrated fragment of an extant virus.</title>
        <authorList>
            <person name="Hongo Y."/>
            <person name="Kimura K."/>
            <person name="Takaki Y."/>
            <person name="Yoshida Y."/>
            <person name="Baba S."/>
            <person name="Kobayashi G."/>
            <person name="Nagasaki K."/>
            <person name="Hano T."/>
            <person name="Tomaru Y."/>
        </authorList>
    </citation>
    <scope>NUCLEOTIDE SEQUENCE [LARGE SCALE GENOMIC DNA]</scope>
    <source>
        <strain evidence="2 3">NIES-3715</strain>
    </source>
</reference>
<protein>
    <submittedName>
        <fullName evidence="2">Uncharacterized protein</fullName>
    </submittedName>
</protein>
<feature type="transmembrane region" description="Helical" evidence="1">
    <location>
        <begin position="108"/>
        <end position="126"/>
    </location>
</feature>
<dbReference type="AlphaFoldDB" id="A0AAD3D453"/>
<proteinExistence type="predicted"/>
<evidence type="ECO:0000313" key="3">
    <source>
        <dbReference type="Proteomes" id="UP001054902"/>
    </source>
</evidence>
<keyword evidence="1" id="KW-0472">Membrane</keyword>
<comment type="caution">
    <text evidence="2">The sequence shown here is derived from an EMBL/GenBank/DDBJ whole genome shotgun (WGS) entry which is preliminary data.</text>
</comment>
<evidence type="ECO:0000313" key="2">
    <source>
        <dbReference type="EMBL" id="GFH56355.1"/>
    </source>
</evidence>